<dbReference type="Proteomes" id="UP001055439">
    <property type="component" value="Chromosome 4"/>
</dbReference>
<organism evidence="2 3">
    <name type="scientific">Musa troglodytarum</name>
    <name type="common">fe'i banana</name>
    <dbReference type="NCBI Taxonomy" id="320322"/>
    <lineage>
        <taxon>Eukaryota</taxon>
        <taxon>Viridiplantae</taxon>
        <taxon>Streptophyta</taxon>
        <taxon>Embryophyta</taxon>
        <taxon>Tracheophyta</taxon>
        <taxon>Spermatophyta</taxon>
        <taxon>Magnoliopsida</taxon>
        <taxon>Liliopsida</taxon>
        <taxon>Zingiberales</taxon>
        <taxon>Musaceae</taxon>
        <taxon>Musa</taxon>
    </lineage>
</organism>
<feature type="region of interest" description="Disordered" evidence="1">
    <location>
        <begin position="76"/>
        <end position="101"/>
    </location>
</feature>
<gene>
    <name evidence="2" type="ORF">MUK42_37371</name>
</gene>
<reference evidence="2" key="1">
    <citation type="submission" date="2022-05" db="EMBL/GenBank/DDBJ databases">
        <title>The Musa troglodytarum L. genome provides insights into the mechanism of non-climacteric behaviour and enrichment of carotenoids.</title>
        <authorList>
            <person name="Wang J."/>
        </authorList>
    </citation>
    <scope>NUCLEOTIDE SEQUENCE</scope>
    <source>
        <tissue evidence="2">Leaf</tissue>
    </source>
</reference>
<feature type="compositionally biased region" description="Basic residues" evidence="1">
    <location>
        <begin position="89"/>
        <end position="101"/>
    </location>
</feature>
<keyword evidence="3" id="KW-1185">Reference proteome</keyword>
<evidence type="ECO:0000313" key="3">
    <source>
        <dbReference type="Proteomes" id="UP001055439"/>
    </source>
</evidence>
<protein>
    <submittedName>
        <fullName evidence="2">Uncharacterized protein</fullName>
    </submittedName>
</protein>
<dbReference type="AlphaFoldDB" id="A0A9E7FK16"/>
<evidence type="ECO:0000256" key="1">
    <source>
        <dbReference type="SAM" id="MobiDB-lite"/>
    </source>
</evidence>
<sequence length="101" mass="11403">SSFEKNNSPHFKGESSPAHATANGREPVLRSITTHFESEHGDLQKRAFWGRGWCSCTSFNERLSQEILHFNASFTPNPSSSIHCASKEKRGRKKKRRLATS</sequence>
<dbReference type="EMBL" id="CP097506">
    <property type="protein sequence ID" value="URD96517.1"/>
    <property type="molecule type" value="Genomic_DNA"/>
</dbReference>
<evidence type="ECO:0000313" key="2">
    <source>
        <dbReference type="EMBL" id="URD96517.1"/>
    </source>
</evidence>
<feature type="region of interest" description="Disordered" evidence="1">
    <location>
        <begin position="1"/>
        <end position="29"/>
    </location>
</feature>
<feature type="non-terminal residue" evidence="2">
    <location>
        <position position="1"/>
    </location>
</feature>
<proteinExistence type="predicted"/>
<name>A0A9E7FK16_9LILI</name>
<accession>A0A9E7FK16</accession>